<dbReference type="EMBL" id="BMOD01000002">
    <property type="protein sequence ID" value="GGJ24142.1"/>
    <property type="molecule type" value="Genomic_DNA"/>
</dbReference>
<keyword evidence="3" id="KW-1185">Reference proteome</keyword>
<name>A0ABQ2CV78_9DEIO</name>
<proteinExistence type="predicted"/>
<protein>
    <recommendedName>
        <fullName evidence="4">Transposase</fullName>
    </recommendedName>
</protein>
<keyword evidence="1" id="KW-0812">Transmembrane</keyword>
<gene>
    <name evidence="2" type="ORF">GCM10008938_07870</name>
</gene>
<keyword evidence="1" id="KW-0472">Membrane</keyword>
<accession>A0ABQ2CV78</accession>
<feature type="transmembrane region" description="Helical" evidence="1">
    <location>
        <begin position="38"/>
        <end position="56"/>
    </location>
</feature>
<evidence type="ECO:0000313" key="2">
    <source>
        <dbReference type="EMBL" id="GGJ24142.1"/>
    </source>
</evidence>
<evidence type="ECO:0000256" key="1">
    <source>
        <dbReference type="SAM" id="Phobius"/>
    </source>
</evidence>
<evidence type="ECO:0008006" key="4">
    <source>
        <dbReference type="Google" id="ProtNLM"/>
    </source>
</evidence>
<comment type="caution">
    <text evidence="2">The sequence shown here is derived from an EMBL/GenBank/DDBJ whole genome shotgun (WGS) entry which is preliminary data.</text>
</comment>
<reference evidence="3" key="1">
    <citation type="journal article" date="2019" name="Int. J. Syst. Evol. Microbiol.">
        <title>The Global Catalogue of Microorganisms (GCM) 10K type strain sequencing project: providing services to taxonomists for standard genome sequencing and annotation.</title>
        <authorList>
            <consortium name="The Broad Institute Genomics Platform"/>
            <consortium name="The Broad Institute Genome Sequencing Center for Infectious Disease"/>
            <person name="Wu L."/>
            <person name="Ma J."/>
        </authorList>
    </citation>
    <scope>NUCLEOTIDE SEQUENCE [LARGE SCALE GENOMIC DNA]</scope>
    <source>
        <strain evidence="3">JCM 14370</strain>
    </source>
</reference>
<organism evidence="2 3">
    <name type="scientific">Deinococcus roseus</name>
    <dbReference type="NCBI Taxonomy" id="392414"/>
    <lineage>
        <taxon>Bacteria</taxon>
        <taxon>Thermotogati</taxon>
        <taxon>Deinococcota</taxon>
        <taxon>Deinococci</taxon>
        <taxon>Deinococcales</taxon>
        <taxon>Deinococcaceae</taxon>
        <taxon>Deinococcus</taxon>
    </lineage>
</organism>
<evidence type="ECO:0000313" key="3">
    <source>
        <dbReference type="Proteomes" id="UP000632222"/>
    </source>
</evidence>
<keyword evidence="1" id="KW-1133">Transmembrane helix</keyword>
<dbReference type="Proteomes" id="UP000632222">
    <property type="component" value="Unassembled WGS sequence"/>
</dbReference>
<sequence>MVFRKKAPVWSLLVMAVAVVGLWPAYLSSKDGGDNTSIHLSTLVILFCMIDAVTRFSKKKPQ</sequence>
<feature type="transmembrane region" description="Helical" evidence="1">
    <location>
        <begin position="7"/>
        <end position="26"/>
    </location>
</feature>